<comment type="caution">
    <text evidence="2">The sequence shown here is derived from an EMBL/GenBank/DDBJ whole genome shotgun (WGS) entry which is preliminary data.</text>
</comment>
<keyword evidence="3" id="KW-1185">Reference proteome</keyword>
<dbReference type="InterPro" id="IPR011990">
    <property type="entry name" value="TPR-like_helical_dom_sf"/>
</dbReference>
<dbReference type="PANTHER" id="PTHR11102">
    <property type="entry name" value="SEL-1-LIKE PROTEIN"/>
    <property type="match status" value="1"/>
</dbReference>
<keyword evidence="1" id="KW-1133">Transmembrane helix</keyword>
<name>A0A941DQE8_9BURK</name>
<reference evidence="2" key="1">
    <citation type="submission" date="2021-04" db="EMBL/GenBank/DDBJ databases">
        <title>novel species isolated from subtropical streams in China.</title>
        <authorList>
            <person name="Lu H."/>
        </authorList>
    </citation>
    <scope>NUCLEOTIDE SEQUENCE</scope>
    <source>
        <strain evidence="2">LFS511W</strain>
    </source>
</reference>
<keyword evidence="1" id="KW-0472">Membrane</keyword>
<dbReference type="Gene3D" id="1.25.40.10">
    <property type="entry name" value="Tetratricopeptide repeat domain"/>
    <property type="match status" value="1"/>
</dbReference>
<dbReference type="AlphaFoldDB" id="A0A941DQE8"/>
<dbReference type="RefSeq" id="WP_212689197.1">
    <property type="nucleotide sequence ID" value="NZ_JAGSPN010000016.1"/>
</dbReference>
<dbReference type="PANTHER" id="PTHR11102:SF160">
    <property type="entry name" value="ERAD-ASSOCIATED E3 UBIQUITIN-PROTEIN LIGASE COMPONENT HRD3"/>
    <property type="match status" value="1"/>
</dbReference>
<dbReference type="Proteomes" id="UP000680067">
    <property type="component" value="Unassembled WGS sequence"/>
</dbReference>
<dbReference type="InterPro" id="IPR006597">
    <property type="entry name" value="Sel1-like"/>
</dbReference>
<sequence>MNRPYLPPFFTLYDLPADSDERTLKRTYARELKKIDQSTELEAFQALRDSYEQALEWLRNGASDAQIFCQDAVVTPLSDDQSVATKITPAVIDTAADEAAPFNDSDTPSFDAFRRANGIPVTPGNTAFTQRDPEVLARLAFETVIAAVTSTQASEQAIDAALSAQMENPDMLNMDARFMFETAIARYLLDGWAPGKECLFQSAVRHFEWIDHQERAKQASGQAFVLLNAIDEWKQLQRLKVAVRNKLLEIVQLAREHHVPRNDYLHTNFSLLCRLAENYDHLLWLVTDRKQIQQWIMQTRAEIEEAERIARQPVRPLSGREKWKAFFQRDNLIFWIKDHFAAILAIAFFSFWFCLGFFGKNDHNRTDTRSQTELHQSLNNYSKANKLFLAGEDAYFGRDKQPKNIELAVQLWEQAAKLGSVAAAKSLAQMNSDGNETKRDLTKALHWYSVAAGLGDVPSQQRVGIAYYCGEGVKVDRQKAMAAFGYCASQDVVCDSMHVLMLRDTRFPPKSKADIPHVITQKDPNLQYAMKIAVNLCTPVKERSGQSLK</sequence>
<evidence type="ECO:0000313" key="3">
    <source>
        <dbReference type="Proteomes" id="UP000680067"/>
    </source>
</evidence>
<proteinExistence type="predicted"/>
<dbReference type="EMBL" id="JAGSPN010000016">
    <property type="protein sequence ID" value="MBR7783919.1"/>
    <property type="molecule type" value="Genomic_DNA"/>
</dbReference>
<dbReference type="Pfam" id="PF08238">
    <property type="entry name" value="Sel1"/>
    <property type="match status" value="3"/>
</dbReference>
<feature type="transmembrane region" description="Helical" evidence="1">
    <location>
        <begin position="339"/>
        <end position="359"/>
    </location>
</feature>
<organism evidence="2 3">
    <name type="scientific">Undibacterium luofuense</name>
    <dbReference type="NCBI Taxonomy" id="2828733"/>
    <lineage>
        <taxon>Bacteria</taxon>
        <taxon>Pseudomonadati</taxon>
        <taxon>Pseudomonadota</taxon>
        <taxon>Betaproteobacteria</taxon>
        <taxon>Burkholderiales</taxon>
        <taxon>Oxalobacteraceae</taxon>
        <taxon>Undibacterium</taxon>
    </lineage>
</organism>
<protein>
    <submittedName>
        <fullName evidence="2">Sel1 repeat family protein</fullName>
    </submittedName>
</protein>
<accession>A0A941DQE8</accession>
<keyword evidence="1" id="KW-0812">Transmembrane</keyword>
<evidence type="ECO:0000313" key="2">
    <source>
        <dbReference type="EMBL" id="MBR7783919.1"/>
    </source>
</evidence>
<gene>
    <name evidence="2" type="ORF">KDM89_17370</name>
</gene>
<evidence type="ECO:0000256" key="1">
    <source>
        <dbReference type="SAM" id="Phobius"/>
    </source>
</evidence>
<dbReference type="SUPFAM" id="SSF81901">
    <property type="entry name" value="HCP-like"/>
    <property type="match status" value="1"/>
</dbReference>
<dbReference type="InterPro" id="IPR050767">
    <property type="entry name" value="Sel1_AlgK"/>
</dbReference>
<dbReference type="SMART" id="SM00671">
    <property type="entry name" value="SEL1"/>
    <property type="match status" value="3"/>
</dbReference>